<dbReference type="InterPro" id="IPR017927">
    <property type="entry name" value="FAD-bd_FR_type"/>
</dbReference>
<dbReference type="GO" id="GO:0015677">
    <property type="term" value="P:copper ion import"/>
    <property type="evidence" value="ECO:0007669"/>
    <property type="project" value="TreeGrafter"/>
</dbReference>
<evidence type="ECO:0000256" key="3">
    <source>
        <dbReference type="ARBA" id="ARBA00022448"/>
    </source>
</evidence>
<evidence type="ECO:0000256" key="5">
    <source>
        <dbReference type="ARBA" id="ARBA00022989"/>
    </source>
</evidence>
<dbReference type="SFLD" id="SFLDG01168">
    <property type="entry name" value="Ferric_reductase_subgroup_(FRE"/>
    <property type="match status" value="1"/>
</dbReference>
<dbReference type="EMBL" id="CAFZ01000136">
    <property type="protein sequence ID" value="CCA71821.1"/>
    <property type="molecule type" value="Genomic_DNA"/>
</dbReference>
<evidence type="ECO:0000256" key="1">
    <source>
        <dbReference type="ARBA" id="ARBA00004141"/>
    </source>
</evidence>
<evidence type="ECO:0000256" key="11">
    <source>
        <dbReference type="SAM" id="Phobius"/>
    </source>
</evidence>
<comment type="caution">
    <text evidence="13">The sequence shown here is derived from an EMBL/GenBank/DDBJ whole genome shotgun (WGS) entry which is preliminary data.</text>
</comment>
<evidence type="ECO:0000313" key="13">
    <source>
        <dbReference type="EMBL" id="CCA71821.1"/>
    </source>
</evidence>
<keyword evidence="8 11" id="KW-0472">Membrane</keyword>
<dbReference type="GO" id="GO:0006879">
    <property type="term" value="P:intracellular iron ion homeostasis"/>
    <property type="evidence" value="ECO:0007669"/>
    <property type="project" value="TreeGrafter"/>
</dbReference>
<dbReference type="SUPFAM" id="SSF52343">
    <property type="entry name" value="Ferredoxin reductase-like, C-terminal NADP-linked domain"/>
    <property type="match status" value="1"/>
</dbReference>
<reference evidence="13 14" key="1">
    <citation type="journal article" date="2011" name="PLoS Pathog.">
        <title>Endophytic Life Strategies Decoded by Genome and Transcriptome Analyses of the Mutualistic Root Symbiont Piriformospora indica.</title>
        <authorList>
            <person name="Zuccaro A."/>
            <person name="Lahrmann U."/>
            <person name="Guldener U."/>
            <person name="Langen G."/>
            <person name="Pfiffi S."/>
            <person name="Biedenkopf D."/>
            <person name="Wong P."/>
            <person name="Samans B."/>
            <person name="Grimm C."/>
            <person name="Basiewicz M."/>
            <person name="Murat C."/>
            <person name="Martin F."/>
            <person name="Kogel K.H."/>
        </authorList>
    </citation>
    <scope>NUCLEOTIDE SEQUENCE [LARGE SCALE GENOMIC DNA]</scope>
    <source>
        <strain evidence="13 14">DSM 11827</strain>
    </source>
</reference>
<evidence type="ECO:0000256" key="4">
    <source>
        <dbReference type="ARBA" id="ARBA00022692"/>
    </source>
</evidence>
<protein>
    <submittedName>
        <fullName evidence="13">Related to ferric reductase (Metalloreductase)</fullName>
    </submittedName>
</protein>
<feature type="transmembrane region" description="Helical" evidence="11">
    <location>
        <begin position="122"/>
        <end position="140"/>
    </location>
</feature>
<evidence type="ECO:0000259" key="12">
    <source>
        <dbReference type="PROSITE" id="PS51384"/>
    </source>
</evidence>
<feature type="transmembrane region" description="Helical" evidence="11">
    <location>
        <begin position="152"/>
        <end position="170"/>
    </location>
</feature>
<keyword evidence="7" id="KW-0406">Ion transport</keyword>
<feature type="region of interest" description="Disordered" evidence="10">
    <location>
        <begin position="77"/>
        <end position="96"/>
    </location>
</feature>
<keyword evidence="5 11" id="KW-1133">Transmembrane helix</keyword>
<feature type="domain" description="FAD-binding FR-type" evidence="12">
    <location>
        <begin position="273"/>
        <end position="416"/>
    </location>
</feature>
<dbReference type="InterPro" id="IPR013121">
    <property type="entry name" value="Fe_red_NAD-bd_6"/>
</dbReference>
<feature type="transmembrane region" description="Helical" evidence="11">
    <location>
        <begin position="223"/>
        <end position="240"/>
    </location>
</feature>
<evidence type="ECO:0000256" key="9">
    <source>
        <dbReference type="ARBA" id="ARBA00023180"/>
    </source>
</evidence>
<dbReference type="Gene3D" id="3.40.50.80">
    <property type="entry name" value="Nucleotide-binding domain of ferredoxin-NADP reductase (FNR) module"/>
    <property type="match status" value="1"/>
</dbReference>
<keyword evidence="4 11" id="KW-0812">Transmembrane</keyword>
<dbReference type="InterPro" id="IPR039261">
    <property type="entry name" value="FNR_nucleotide-bd"/>
</dbReference>
<dbReference type="HOGENOM" id="CLU_017408_2_0_1"/>
<dbReference type="InterPro" id="IPR017938">
    <property type="entry name" value="Riboflavin_synthase-like_b-brl"/>
</dbReference>
<dbReference type="Pfam" id="PF01794">
    <property type="entry name" value="Ferric_reduct"/>
    <property type="match status" value="1"/>
</dbReference>
<dbReference type="Pfam" id="PF08030">
    <property type="entry name" value="NAD_binding_6"/>
    <property type="match status" value="1"/>
</dbReference>
<name>G4TKH8_SERID</name>
<accession>G4TKH8</accession>
<evidence type="ECO:0000313" key="14">
    <source>
        <dbReference type="Proteomes" id="UP000007148"/>
    </source>
</evidence>
<evidence type="ECO:0000256" key="7">
    <source>
        <dbReference type="ARBA" id="ARBA00023065"/>
    </source>
</evidence>
<dbReference type="GO" id="GO:0005886">
    <property type="term" value="C:plasma membrane"/>
    <property type="evidence" value="ECO:0007669"/>
    <property type="project" value="TreeGrafter"/>
</dbReference>
<evidence type="ECO:0000256" key="10">
    <source>
        <dbReference type="SAM" id="MobiDB-lite"/>
    </source>
</evidence>
<dbReference type="GO" id="GO:0006826">
    <property type="term" value="P:iron ion transport"/>
    <property type="evidence" value="ECO:0007669"/>
    <property type="project" value="TreeGrafter"/>
</dbReference>
<gene>
    <name evidence="13" type="ORF">PIIN_05756</name>
</gene>
<sequence>MSYDENGIPIVPESLQLYDSFKQDPPFAKAFTYTWVSVAVFCVLISSPRIARSIKTGRLWAALRGVGEDYGPTSYESIDTATSSEKHSSGQSSRRPATRLRGWMSALAGWSLYEPPFLRLDVGQIILLLGYLSTLLACILKDAQLRTNANRAGFLAVAQLPLVFLLATKNNILATLMGRGYEKLNFLHRWSGRAIFLSATIHGALWIQSHLRIGVKFNQDKEMRGLAAYAILCLIVLTSVKPVRKLAYQFFFMTHIVGFIAFFVLVCYHTPYAQPWIFPAIAFYALDMLMRLFRFRFKPATLSAPDSQITFINVDGCDFGWVAGQHVRVRALYGGRVFESHALSICNAPANISTISSSHGQIFLAARVVGDWTRSLNAFAQAIDDHSTEEQCCDDKLPEQQITVMLDGPYGGISFDLGTYEHVLLVAGGAGITFTLGVLDDLVGRIVRLGRPYGERTNKIELAWCIKSFGAIKWFASQLDDVATAAAKDPSLELHIKFFVTCLCDPEQVPDIPNSEATMEKPSIADMLDEFVSGASHGTGGIGIAASGPHSLVSEARNTVAKLGLRAARVGGVALHTEVFCL</sequence>
<dbReference type="eggNOG" id="KOG0039">
    <property type="taxonomic scope" value="Eukaryota"/>
</dbReference>
<dbReference type="PANTHER" id="PTHR32361">
    <property type="entry name" value="FERRIC/CUPRIC REDUCTASE TRANSMEMBRANE COMPONENT"/>
    <property type="match status" value="1"/>
</dbReference>
<dbReference type="SUPFAM" id="SSF63380">
    <property type="entry name" value="Riboflavin synthase domain-like"/>
    <property type="match status" value="1"/>
</dbReference>
<comment type="subcellular location">
    <subcellularLocation>
        <location evidence="1">Membrane</location>
        <topology evidence="1">Multi-pass membrane protein</topology>
    </subcellularLocation>
</comment>
<comment type="similarity">
    <text evidence="2">Belongs to the ferric reductase (FRE) family.</text>
</comment>
<dbReference type="Proteomes" id="UP000007148">
    <property type="component" value="Unassembled WGS sequence"/>
</dbReference>
<keyword evidence="3" id="KW-0813">Transport</keyword>
<feature type="transmembrane region" description="Helical" evidence="11">
    <location>
        <begin position="275"/>
        <end position="293"/>
    </location>
</feature>
<dbReference type="OrthoDB" id="3944240at2759"/>
<dbReference type="InterPro" id="IPR051410">
    <property type="entry name" value="Ferric/Cupric_Reductase"/>
</dbReference>
<dbReference type="CDD" id="cd06186">
    <property type="entry name" value="NOX_Duox_like_FAD_NADP"/>
    <property type="match status" value="1"/>
</dbReference>
<evidence type="ECO:0000256" key="8">
    <source>
        <dbReference type="ARBA" id="ARBA00023136"/>
    </source>
</evidence>
<evidence type="ECO:0000256" key="2">
    <source>
        <dbReference type="ARBA" id="ARBA00006278"/>
    </source>
</evidence>
<feature type="compositionally biased region" description="Polar residues" evidence="10">
    <location>
        <begin position="77"/>
        <end position="95"/>
    </location>
</feature>
<dbReference type="STRING" id="1109443.G4TKH8"/>
<dbReference type="OMA" id="LNYVHRW"/>
<dbReference type="FunCoup" id="G4TKH8">
    <property type="interactions" value="175"/>
</dbReference>
<keyword evidence="9" id="KW-0325">Glycoprotein</keyword>
<keyword evidence="6" id="KW-0560">Oxidoreductase</keyword>
<dbReference type="InParanoid" id="G4TKH8"/>
<proteinExistence type="inferred from homology"/>
<keyword evidence="14" id="KW-1185">Reference proteome</keyword>
<organism evidence="13 14">
    <name type="scientific">Serendipita indica (strain DSM 11827)</name>
    <name type="common">Root endophyte fungus</name>
    <name type="synonym">Piriformospora indica</name>
    <dbReference type="NCBI Taxonomy" id="1109443"/>
    <lineage>
        <taxon>Eukaryota</taxon>
        <taxon>Fungi</taxon>
        <taxon>Dikarya</taxon>
        <taxon>Basidiomycota</taxon>
        <taxon>Agaricomycotina</taxon>
        <taxon>Agaricomycetes</taxon>
        <taxon>Sebacinales</taxon>
        <taxon>Serendipitaceae</taxon>
        <taxon>Serendipita</taxon>
    </lineage>
</organism>
<dbReference type="PANTHER" id="PTHR32361:SF9">
    <property type="entry name" value="FERRIC REDUCTASE TRANSMEMBRANE COMPONENT 3-RELATED"/>
    <property type="match status" value="1"/>
</dbReference>
<dbReference type="AlphaFoldDB" id="G4TKH8"/>
<feature type="transmembrane region" description="Helical" evidence="11">
    <location>
        <begin position="246"/>
        <end position="268"/>
    </location>
</feature>
<feature type="transmembrane region" description="Helical" evidence="11">
    <location>
        <begin position="190"/>
        <end position="211"/>
    </location>
</feature>
<dbReference type="InterPro" id="IPR013130">
    <property type="entry name" value="Fe3_Rdtase_TM_dom"/>
</dbReference>
<evidence type="ECO:0000256" key="6">
    <source>
        <dbReference type="ARBA" id="ARBA00023002"/>
    </source>
</evidence>
<dbReference type="GO" id="GO:0000293">
    <property type="term" value="F:ferric-chelate reductase activity"/>
    <property type="evidence" value="ECO:0007669"/>
    <property type="project" value="UniProtKB-ARBA"/>
</dbReference>
<dbReference type="PROSITE" id="PS51384">
    <property type="entry name" value="FAD_FR"/>
    <property type="match status" value="1"/>
</dbReference>
<dbReference type="SFLD" id="SFLDS00052">
    <property type="entry name" value="Ferric_Reductase_Domain"/>
    <property type="match status" value="1"/>
</dbReference>